<dbReference type="EMBL" id="LAZR01015957">
    <property type="protein sequence ID" value="KKM06585.1"/>
    <property type="molecule type" value="Genomic_DNA"/>
</dbReference>
<dbReference type="Gene3D" id="3.30.465.10">
    <property type="match status" value="1"/>
</dbReference>
<dbReference type="SUPFAM" id="SSF56176">
    <property type="entry name" value="FAD-binding/transporter-associated domain-like"/>
    <property type="match status" value="1"/>
</dbReference>
<accession>A0A0F9H696</accession>
<dbReference type="PROSITE" id="PS51387">
    <property type="entry name" value="FAD_PCMH"/>
    <property type="match status" value="1"/>
</dbReference>
<evidence type="ECO:0000259" key="1">
    <source>
        <dbReference type="PROSITE" id="PS51387"/>
    </source>
</evidence>
<reference evidence="2" key="1">
    <citation type="journal article" date="2015" name="Nature">
        <title>Complex archaea that bridge the gap between prokaryotes and eukaryotes.</title>
        <authorList>
            <person name="Spang A."/>
            <person name="Saw J.H."/>
            <person name="Jorgensen S.L."/>
            <person name="Zaremba-Niedzwiedzka K."/>
            <person name="Martijn J."/>
            <person name="Lind A.E."/>
            <person name="van Eijk R."/>
            <person name="Schleper C."/>
            <person name="Guy L."/>
            <person name="Ettema T.J."/>
        </authorList>
    </citation>
    <scope>NUCLEOTIDE SEQUENCE</scope>
</reference>
<gene>
    <name evidence="2" type="ORF">LCGC14_1742500</name>
</gene>
<dbReference type="PANTHER" id="PTHR11748">
    <property type="entry name" value="D-LACTATE DEHYDROGENASE"/>
    <property type="match status" value="1"/>
</dbReference>
<dbReference type="Pfam" id="PF01565">
    <property type="entry name" value="FAD_binding_4"/>
    <property type="match status" value="1"/>
</dbReference>
<feature type="domain" description="FAD-binding PCMH-type" evidence="1">
    <location>
        <begin position="57"/>
        <end position="233"/>
    </location>
</feature>
<sequence length="489" mass="55923">MNMSKIDKNQKKGNFQAFTKQVEKFISPSHISTEPYEIEATAGDLSLLAKYHYKFKEKHQASHVVRPGNTEELSKVMKKCYEFSIPVTIRAAGTSCYSASSPTKGGVIIDIRRMNKIHDINIDNMSVRCDAGTSWLKLIENLLEYGFSPKVYPTSYKSACVGGFVVTSGAVGIGAVKYGPIKDAIISLIFVKPDGSIEKISKESQGDLSIDDIIGTFGIYGAVAEIEMSVTTLHTSMEMIGYSFRTMKAANEYFLTLKNNNDVKPLFLSLSDKSFERYAHWTYPSRDFFVYVVYSDNPDITSKAISITKDIASKFDGLGVEDWYLKEKWRDISDTEVNVGRWAKNLIFQEYWISDKNMGKFYQFYLQKTGKYAYNRAYYVIAGSEGKNRIKLFGLSDTRNSREFFGIKAIFHDITINTYKNLNERLYTIGVVNTLYFTKFNPDRVDSIKKLKNKLDPEDLVNSYRLTRTKMRYWRVLLLFSIAKLLYKP</sequence>
<dbReference type="InterPro" id="IPR016169">
    <property type="entry name" value="FAD-bd_PCMH_sub2"/>
</dbReference>
<proteinExistence type="predicted"/>
<dbReference type="InterPro" id="IPR036318">
    <property type="entry name" value="FAD-bd_PCMH-like_sf"/>
</dbReference>
<name>A0A0F9H696_9ZZZZ</name>
<dbReference type="AlphaFoldDB" id="A0A0F9H696"/>
<dbReference type="GO" id="GO:0071949">
    <property type="term" value="F:FAD binding"/>
    <property type="evidence" value="ECO:0007669"/>
    <property type="project" value="InterPro"/>
</dbReference>
<dbReference type="InterPro" id="IPR016166">
    <property type="entry name" value="FAD-bd_PCMH"/>
</dbReference>
<dbReference type="InterPro" id="IPR006094">
    <property type="entry name" value="Oxid_FAD_bind_N"/>
</dbReference>
<protein>
    <recommendedName>
        <fullName evidence="1">FAD-binding PCMH-type domain-containing protein</fullName>
    </recommendedName>
</protein>
<evidence type="ECO:0000313" key="2">
    <source>
        <dbReference type="EMBL" id="KKM06585.1"/>
    </source>
</evidence>
<comment type="caution">
    <text evidence="2">The sequence shown here is derived from an EMBL/GenBank/DDBJ whole genome shotgun (WGS) entry which is preliminary data.</text>
</comment>
<organism evidence="2">
    <name type="scientific">marine sediment metagenome</name>
    <dbReference type="NCBI Taxonomy" id="412755"/>
    <lineage>
        <taxon>unclassified sequences</taxon>
        <taxon>metagenomes</taxon>
        <taxon>ecological metagenomes</taxon>
    </lineage>
</organism>